<sequence length="105" mass="11839">MLGEDQLESSLAEKNLGVLVDTKLNMSQQCVFAVKKAKVILGYIRRNILTRSRNAILPCYSALIKPHLEHYVQFQAPQYKQDIELLAQGEEPSPMALIPKKTQVS</sequence>
<dbReference type="EMBL" id="BAAFJT010000005">
    <property type="protein sequence ID" value="GAB0190985.1"/>
    <property type="molecule type" value="Genomic_DNA"/>
</dbReference>
<evidence type="ECO:0000313" key="2">
    <source>
        <dbReference type="Proteomes" id="UP001623348"/>
    </source>
</evidence>
<organism evidence="1 2">
    <name type="scientific">Grus japonensis</name>
    <name type="common">Japanese crane</name>
    <name type="synonym">Red-crowned crane</name>
    <dbReference type="NCBI Taxonomy" id="30415"/>
    <lineage>
        <taxon>Eukaryota</taxon>
        <taxon>Metazoa</taxon>
        <taxon>Chordata</taxon>
        <taxon>Craniata</taxon>
        <taxon>Vertebrata</taxon>
        <taxon>Euteleostomi</taxon>
        <taxon>Archelosauria</taxon>
        <taxon>Archosauria</taxon>
        <taxon>Dinosauria</taxon>
        <taxon>Saurischia</taxon>
        <taxon>Theropoda</taxon>
        <taxon>Coelurosauria</taxon>
        <taxon>Aves</taxon>
        <taxon>Neognathae</taxon>
        <taxon>Neoaves</taxon>
        <taxon>Gruiformes</taxon>
        <taxon>Gruidae</taxon>
        <taxon>Grus</taxon>
    </lineage>
</organism>
<evidence type="ECO:0000313" key="1">
    <source>
        <dbReference type="EMBL" id="GAB0190985.1"/>
    </source>
</evidence>
<gene>
    <name evidence="1" type="ORF">GRJ2_001563800</name>
</gene>
<dbReference type="AlphaFoldDB" id="A0ABC9X056"/>
<dbReference type="PANTHER" id="PTHR33332">
    <property type="entry name" value="REVERSE TRANSCRIPTASE DOMAIN-CONTAINING PROTEIN"/>
    <property type="match status" value="1"/>
</dbReference>
<proteinExistence type="predicted"/>
<dbReference type="Proteomes" id="UP001623348">
    <property type="component" value="Unassembled WGS sequence"/>
</dbReference>
<comment type="caution">
    <text evidence="1">The sequence shown here is derived from an EMBL/GenBank/DDBJ whole genome shotgun (WGS) entry which is preliminary data.</text>
</comment>
<name>A0ABC9X056_GRUJA</name>
<protein>
    <submittedName>
        <fullName evidence="1">Uncharacterized protein</fullName>
    </submittedName>
</protein>
<accession>A0ABC9X056</accession>
<reference evidence="1 2" key="1">
    <citation type="submission" date="2024-06" db="EMBL/GenBank/DDBJ databases">
        <title>The draft genome of Grus japonensis, version 3.</title>
        <authorList>
            <person name="Nabeshima K."/>
            <person name="Suzuki S."/>
            <person name="Onuma M."/>
        </authorList>
    </citation>
    <scope>NUCLEOTIDE SEQUENCE [LARGE SCALE GENOMIC DNA]</scope>
    <source>
        <strain evidence="1 2">451A</strain>
    </source>
</reference>
<keyword evidence="2" id="KW-1185">Reference proteome</keyword>